<dbReference type="AlphaFoldDB" id="A0A0N5BGK8"/>
<proteinExistence type="predicted"/>
<dbReference type="WBParaSite" id="SPAL_0000511100.1">
    <property type="protein sequence ID" value="SPAL_0000511100.1"/>
    <property type="gene ID" value="SPAL_0000511100"/>
</dbReference>
<evidence type="ECO:0000313" key="3">
    <source>
        <dbReference type="WBParaSite" id="SPAL_0000511100.1"/>
    </source>
</evidence>
<name>A0A0N5BGK8_STREA</name>
<protein>
    <submittedName>
        <fullName evidence="3">Uncharacterized protein</fullName>
    </submittedName>
</protein>
<evidence type="ECO:0000313" key="2">
    <source>
        <dbReference type="Proteomes" id="UP000046392"/>
    </source>
</evidence>
<evidence type="ECO:0000256" key="1">
    <source>
        <dbReference type="SAM" id="MobiDB-lite"/>
    </source>
</evidence>
<sequence>MPLEENNNNSLEGKDNYSFNEDLFVYRKKERVSGNDEDCRDNCNQSDETSGSTDVVEGDEFTDNDTTGKEYISDRKTHRD</sequence>
<feature type="compositionally biased region" description="Polar residues" evidence="1">
    <location>
        <begin position="42"/>
        <end position="53"/>
    </location>
</feature>
<feature type="region of interest" description="Disordered" evidence="1">
    <location>
        <begin position="30"/>
        <end position="80"/>
    </location>
</feature>
<accession>A0A0N5BGK8</accession>
<organism evidence="2 3">
    <name type="scientific">Strongyloides papillosus</name>
    <name type="common">Intestinal threadworm</name>
    <dbReference type="NCBI Taxonomy" id="174720"/>
    <lineage>
        <taxon>Eukaryota</taxon>
        <taxon>Metazoa</taxon>
        <taxon>Ecdysozoa</taxon>
        <taxon>Nematoda</taxon>
        <taxon>Chromadorea</taxon>
        <taxon>Rhabditida</taxon>
        <taxon>Tylenchina</taxon>
        <taxon>Panagrolaimomorpha</taxon>
        <taxon>Strongyloidoidea</taxon>
        <taxon>Strongyloididae</taxon>
        <taxon>Strongyloides</taxon>
    </lineage>
</organism>
<reference evidence="3" key="1">
    <citation type="submission" date="2017-02" db="UniProtKB">
        <authorList>
            <consortium name="WormBaseParasite"/>
        </authorList>
    </citation>
    <scope>IDENTIFICATION</scope>
</reference>
<keyword evidence="2" id="KW-1185">Reference proteome</keyword>
<dbReference type="Proteomes" id="UP000046392">
    <property type="component" value="Unplaced"/>
</dbReference>
<feature type="compositionally biased region" description="Basic and acidic residues" evidence="1">
    <location>
        <begin position="66"/>
        <end position="80"/>
    </location>
</feature>